<evidence type="ECO:0000259" key="6">
    <source>
        <dbReference type="Pfam" id="PF25917"/>
    </source>
</evidence>
<gene>
    <name evidence="8" type="ORF">RPE78_11270</name>
</gene>
<comment type="similarity">
    <text evidence="2">Belongs to the membrane fusion protein (MFP) (TC 8.A.1) family.</text>
</comment>
<evidence type="ECO:0000256" key="2">
    <source>
        <dbReference type="ARBA" id="ARBA00009477"/>
    </source>
</evidence>
<dbReference type="InterPro" id="IPR058625">
    <property type="entry name" value="MdtA-like_BSH"/>
</dbReference>
<evidence type="ECO:0000256" key="3">
    <source>
        <dbReference type="ARBA" id="ARBA00022448"/>
    </source>
</evidence>
<evidence type="ECO:0000256" key="4">
    <source>
        <dbReference type="SAM" id="MobiDB-lite"/>
    </source>
</evidence>
<protein>
    <submittedName>
        <fullName evidence="8">Efflux RND transporter periplasmic adaptor subunit</fullName>
    </submittedName>
</protein>
<dbReference type="Gene3D" id="2.40.30.170">
    <property type="match status" value="1"/>
</dbReference>
<dbReference type="InterPro" id="IPR058627">
    <property type="entry name" value="MdtA-like_C"/>
</dbReference>
<dbReference type="PANTHER" id="PTHR30469:SF15">
    <property type="entry name" value="HLYD FAMILY OF SECRETION PROTEINS"/>
    <property type="match status" value="1"/>
</dbReference>
<dbReference type="NCBIfam" id="TIGR01730">
    <property type="entry name" value="RND_mfp"/>
    <property type="match status" value="1"/>
</dbReference>
<dbReference type="InterPro" id="IPR006143">
    <property type="entry name" value="RND_pump_MFP"/>
</dbReference>
<evidence type="ECO:0000313" key="8">
    <source>
        <dbReference type="EMBL" id="WRY33258.1"/>
    </source>
</evidence>
<sequence length="379" mass="40011">MRYAAILLGCCLALPAFAQDASTQSEPTQSGPDTATPRPVITEILGEVPTGQRVFSGMVDARYETSLAFRTGGRVSRIHVEAGDRVKQGDVIAELDQITLEQDLREARAAVGQAQAALDYAQASYDRAATLRKRGVLAQSDFETAEASLAAAKAQFDSAQAQERQSTQAAGYGKLTAPADGIVLSRAIEPGTLVSAGTEVVTFARGDDREAVIDMPQVLASTLERDQSFTVSHHSTDVPQIKAKLRLVEPVTNSSLDTMRAHLTLIAPSEDYRIGSLVSARLDTGNGEMLSIPKAALVAGTPPSVWVVSGTPRLLHRTTITTGTDYGSRIVVTQGLKSGDEVVLRGLDALQEGARAGQGLTLAGAPRTTTPTAQESTTK</sequence>
<evidence type="ECO:0000256" key="1">
    <source>
        <dbReference type="ARBA" id="ARBA00004196"/>
    </source>
</evidence>
<feature type="signal peptide" evidence="5">
    <location>
        <begin position="1"/>
        <end position="18"/>
    </location>
</feature>
<reference evidence="8 9" key="1">
    <citation type="submission" date="2023-09" db="EMBL/GenBank/DDBJ databases">
        <title>Thioclava shenzhenensis sp. nov., a multidrug resistant bacteria-antagonizing species isolated from coastal seawater.</title>
        <authorList>
            <person name="Long M."/>
        </authorList>
    </citation>
    <scope>NUCLEOTIDE SEQUENCE [LARGE SCALE GENOMIC DNA]</scope>
    <source>
        <strain evidence="8 9">FTW29</strain>
    </source>
</reference>
<proteinExistence type="inferred from homology"/>
<feature type="domain" description="Multidrug resistance protein MdtA-like C-terminal permuted SH3" evidence="7">
    <location>
        <begin position="292"/>
        <end position="348"/>
    </location>
</feature>
<feature type="region of interest" description="Disordered" evidence="4">
    <location>
        <begin position="358"/>
        <end position="379"/>
    </location>
</feature>
<dbReference type="RefSeq" id="WP_406720599.1">
    <property type="nucleotide sequence ID" value="NZ_CP135443.1"/>
</dbReference>
<dbReference type="Gene3D" id="1.10.287.470">
    <property type="entry name" value="Helix hairpin bin"/>
    <property type="match status" value="1"/>
</dbReference>
<keyword evidence="3" id="KW-0813">Transport</keyword>
<evidence type="ECO:0000256" key="5">
    <source>
        <dbReference type="SAM" id="SignalP"/>
    </source>
</evidence>
<dbReference type="Pfam" id="PF25967">
    <property type="entry name" value="RND-MFP_C"/>
    <property type="match status" value="1"/>
</dbReference>
<organism evidence="8 9">
    <name type="scientific">Thioclava litoralis</name>
    <dbReference type="NCBI Taxonomy" id="3076557"/>
    <lineage>
        <taxon>Bacteria</taxon>
        <taxon>Pseudomonadati</taxon>
        <taxon>Pseudomonadota</taxon>
        <taxon>Alphaproteobacteria</taxon>
        <taxon>Rhodobacterales</taxon>
        <taxon>Paracoccaceae</taxon>
        <taxon>Thioclava</taxon>
    </lineage>
</organism>
<dbReference type="EMBL" id="CP135443">
    <property type="protein sequence ID" value="WRY33258.1"/>
    <property type="molecule type" value="Genomic_DNA"/>
</dbReference>
<feature type="domain" description="Multidrug resistance protein MdtA-like barrel-sandwich hybrid" evidence="6">
    <location>
        <begin position="70"/>
        <end position="199"/>
    </location>
</feature>
<keyword evidence="5" id="KW-0732">Signal</keyword>
<feature type="compositionally biased region" description="Polar residues" evidence="4">
    <location>
        <begin position="367"/>
        <end position="379"/>
    </location>
</feature>
<dbReference type="PANTHER" id="PTHR30469">
    <property type="entry name" value="MULTIDRUG RESISTANCE PROTEIN MDTA"/>
    <property type="match status" value="1"/>
</dbReference>
<dbReference type="Pfam" id="PF25917">
    <property type="entry name" value="BSH_RND"/>
    <property type="match status" value="1"/>
</dbReference>
<evidence type="ECO:0000259" key="7">
    <source>
        <dbReference type="Pfam" id="PF25967"/>
    </source>
</evidence>
<dbReference type="Proteomes" id="UP001623290">
    <property type="component" value="Chromosome"/>
</dbReference>
<evidence type="ECO:0000313" key="9">
    <source>
        <dbReference type="Proteomes" id="UP001623290"/>
    </source>
</evidence>
<dbReference type="SUPFAM" id="SSF111369">
    <property type="entry name" value="HlyD-like secretion proteins"/>
    <property type="match status" value="1"/>
</dbReference>
<dbReference type="Gene3D" id="2.40.420.20">
    <property type="match status" value="1"/>
</dbReference>
<keyword evidence="9" id="KW-1185">Reference proteome</keyword>
<feature type="chain" id="PRO_5047078180" evidence="5">
    <location>
        <begin position="19"/>
        <end position="379"/>
    </location>
</feature>
<comment type="subcellular location">
    <subcellularLocation>
        <location evidence="1">Cell envelope</location>
    </subcellularLocation>
</comment>
<name>A0ABZ1DWV5_9RHOB</name>
<accession>A0ABZ1DWV5</accession>
<dbReference type="Gene3D" id="2.40.50.100">
    <property type="match status" value="1"/>
</dbReference>